<feature type="domain" description="Enoyl reductase (ER)" evidence="1">
    <location>
        <begin position="14"/>
        <end position="323"/>
    </location>
</feature>
<dbReference type="InterPro" id="IPR036291">
    <property type="entry name" value="NAD(P)-bd_dom_sf"/>
</dbReference>
<evidence type="ECO:0000313" key="3">
    <source>
        <dbReference type="Proteomes" id="UP001183607"/>
    </source>
</evidence>
<dbReference type="RefSeq" id="WP_175417744.1">
    <property type="nucleotide sequence ID" value="NZ_JAVRER010000006.1"/>
</dbReference>
<reference evidence="3" key="1">
    <citation type="submission" date="2023-07" db="EMBL/GenBank/DDBJ databases">
        <title>30 novel species of actinomycetes from the DSMZ collection.</title>
        <authorList>
            <person name="Nouioui I."/>
        </authorList>
    </citation>
    <scope>NUCLEOTIDE SEQUENCE [LARGE SCALE GENOMIC DNA]</scope>
    <source>
        <strain evidence="3">DSM 41982</strain>
    </source>
</reference>
<name>A0ABD5E0H8_9ACTN</name>
<dbReference type="InterPro" id="IPR014188">
    <property type="entry name" value="Acrylyl-CoA_reductase_AcuI"/>
</dbReference>
<dbReference type="InterPro" id="IPR013154">
    <property type="entry name" value="ADH-like_N"/>
</dbReference>
<sequence length="327" mass="33551">MSFRAIRVTEDEQGRHAAVETLEDERLPPGEVTVDVAYSTVNYKDGLALAGKGIVRTFPLTPGIDLAGTVADSADPRFAPGDRVVLNGFGRGESKDGGFAERARVGADELVPLPDALSTRQAAAIGTAGYTAMLSVLALEDAGVAPGDGDVLVTGAAGGVGSVAISLLAARGYRVIASTGRPEHGDYLRALGAADLVDRATLSAPGKPLASERWAAAVDSVGSHTLANVLAATRYGGTVTACGLAQGLDLPGSVAPFILRGVRLQGIDSVYAPMESRRRAWTALAAELDPAHLDTITETVALADVIPLAPRILAGGVRGRTLVDVRA</sequence>
<dbReference type="Pfam" id="PF00107">
    <property type="entry name" value="ADH_zinc_N"/>
    <property type="match status" value="1"/>
</dbReference>
<organism evidence="2 3">
    <name type="scientific">Streptomyces evansiae</name>
    <dbReference type="NCBI Taxonomy" id="3075535"/>
    <lineage>
        <taxon>Bacteria</taxon>
        <taxon>Bacillati</taxon>
        <taxon>Actinomycetota</taxon>
        <taxon>Actinomycetes</taxon>
        <taxon>Kitasatosporales</taxon>
        <taxon>Streptomycetaceae</taxon>
        <taxon>Streptomyces</taxon>
    </lineage>
</organism>
<dbReference type="SUPFAM" id="SSF50129">
    <property type="entry name" value="GroES-like"/>
    <property type="match status" value="1"/>
</dbReference>
<dbReference type="Proteomes" id="UP001183607">
    <property type="component" value="Unassembled WGS sequence"/>
</dbReference>
<keyword evidence="2" id="KW-0560">Oxidoreductase</keyword>
<dbReference type="EC" id="1.-.-.-" evidence="2"/>
<comment type="caution">
    <text evidence="2">The sequence shown here is derived from an EMBL/GenBank/DDBJ whole genome shotgun (WGS) entry which is preliminary data.</text>
</comment>
<dbReference type="InterPro" id="IPR020843">
    <property type="entry name" value="ER"/>
</dbReference>
<dbReference type="SMART" id="SM00829">
    <property type="entry name" value="PKS_ER"/>
    <property type="match status" value="1"/>
</dbReference>
<dbReference type="PANTHER" id="PTHR43677:SF1">
    <property type="entry name" value="ACRYLYL-COA REDUCTASE ACUI-RELATED"/>
    <property type="match status" value="1"/>
</dbReference>
<proteinExistence type="predicted"/>
<evidence type="ECO:0000259" key="1">
    <source>
        <dbReference type="SMART" id="SM00829"/>
    </source>
</evidence>
<dbReference type="Pfam" id="PF08240">
    <property type="entry name" value="ADH_N"/>
    <property type="match status" value="1"/>
</dbReference>
<dbReference type="SUPFAM" id="SSF51735">
    <property type="entry name" value="NAD(P)-binding Rossmann-fold domains"/>
    <property type="match status" value="1"/>
</dbReference>
<dbReference type="AlphaFoldDB" id="A0ABD5E0H8"/>
<dbReference type="CDD" id="cd08288">
    <property type="entry name" value="MDR_yhdh"/>
    <property type="match status" value="1"/>
</dbReference>
<dbReference type="InterPro" id="IPR051397">
    <property type="entry name" value="Zn-ADH-like_protein"/>
</dbReference>
<evidence type="ECO:0000313" key="2">
    <source>
        <dbReference type="EMBL" id="MDT0414936.1"/>
    </source>
</evidence>
<gene>
    <name evidence="2" type="ORF">RM574_05480</name>
</gene>
<dbReference type="InterPro" id="IPR013149">
    <property type="entry name" value="ADH-like_C"/>
</dbReference>
<dbReference type="PANTHER" id="PTHR43677">
    <property type="entry name" value="SHORT-CHAIN DEHYDROGENASE/REDUCTASE"/>
    <property type="match status" value="1"/>
</dbReference>
<dbReference type="Gene3D" id="3.40.50.720">
    <property type="entry name" value="NAD(P)-binding Rossmann-like Domain"/>
    <property type="match status" value="1"/>
</dbReference>
<dbReference type="InterPro" id="IPR011032">
    <property type="entry name" value="GroES-like_sf"/>
</dbReference>
<dbReference type="EMBL" id="JAVRER010000006">
    <property type="protein sequence ID" value="MDT0414936.1"/>
    <property type="molecule type" value="Genomic_DNA"/>
</dbReference>
<dbReference type="GO" id="GO:0016491">
    <property type="term" value="F:oxidoreductase activity"/>
    <property type="evidence" value="ECO:0007669"/>
    <property type="project" value="UniProtKB-KW"/>
</dbReference>
<dbReference type="Gene3D" id="3.90.180.10">
    <property type="entry name" value="Medium-chain alcohol dehydrogenases, catalytic domain"/>
    <property type="match status" value="1"/>
</dbReference>
<accession>A0ABD5E0H8</accession>
<protein>
    <submittedName>
        <fullName evidence="2">MDR family oxidoreductase</fullName>
        <ecNumber evidence="2">1.-.-.-</ecNumber>
    </submittedName>
</protein>
<dbReference type="NCBIfam" id="TIGR02823">
    <property type="entry name" value="oxido_YhdH"/>
    <property type="match status" value="1"/>
</dbReference>